<feature type="domain" description="Glycoside hydrolase family 5" evidence="6">
    <location>
        <begin position="160"/>
        <end position="452"/>
    </location>
</feature>
<feature type="domain" description="BACON" evidence="7">
    <location>
        <begin position="60"/>
        <end position="116"/>
    </location>
</feature>
<dbReference type="Gene3D" id="3.20.20.80">
    <property type="entry name" value="Glycosidases"/>
    <property type="match status" value="1"/>
</dbReference>
<organism evidence="8 9">
    <name type="scientific">Zunongwangia endophytica</name>
    <dbReference type="NCBI Taxonomy" id="1808945"/>
    <lineage>
        <taxon>Bacteria</taxon>
        <taxon>Pseudomonadati</taxon>
        <taxon>Bacteroidota</taxon>
        <taxon>Flavobacteriia</taxon>
        <taxon>Flavobacteriales</taxon>
        <taxon>Flavobacteriaceae</taxon>
        <taxon>Zunongwangia</taxon>
    </lineage>
</organism>
<evidence type="ECO:0000256" key="4">
    <source>
        <dbReference type="RuleBase" id="RU361153"/>
    </source>
</evidence>
<evidence type="ECO:0000313" key="8">
    <source>
        <dbReference type="EMBL" id="MFC4027419.1"/>
    </source>
</evidence>
<reference evidence="9" key="1">
    <citation type="journal article" date="2019" name="Int. J. Syst. Evol. Microbiol.">
        <title>The Global Catalogue of Microorganisms (GCM) 10K type strain sequencing project: providing services to taxonomists for standard genome sequencing and annotation.</title>
        <authorList>
            <consortium name="The Broad Institute Genomics Platform"/>
            <consortium name="The Broad Institute Genome Sequencing Center for Infectious Disease"/>
            <person name="Wu L."/>
            <person name="Ma J."/>
        </authorList>
    </citation>
    <scope>NUCLEOTIDE SEQUENCE [LARGE SCALE GENOMIC DNA]</scope>
    <source>
        <strain evidence="9">CECT 9128</strain>
    </source>
</reference>
<dbReference type="Proteomes" id="UP001595793">
    <property type="component" value="Unassembled WGS sequence"/>
</dbReference>
<dbReference type="SUPFAM" id="SSF51445">
    <property type="entry name" value="(Trans)glycosidases"/>
    <property type="match status" value="1"/>
</dbReference>
<dbReference type="Pfam" id="PF00150">
    <property type="entry name" value="Cellulase"/>
    <property type="match status" value="1"/>
</dbReference>
<dbReference type="Gene3D" id="2.60.40.10">
    <property type="entry name" value="Immunoglobulins"/>
    <property type="match status" value="1"/>
</dbReference>
<dbReference type="InterPro" id="IPR013783">
    <property type="entry name" value="Ig-like_fold"/>
</dbReference>
<name>A0ABV8HAV3_9FLAO</name>
<comment type="caution">
    <text evidence="8">The sequence shown here is derived from an EMBL/GenBank/DDBJ whole genome shotgun (WGS) entry which is preliminary data.</text>
</comment>
<dbReference type="CDD" id="cd14948">
    <property type="entry name" value="BACON"/>
    <property type="match status" value="1"/>
</dbReference>
<evidence type="ECO:0000256" key="1">
    <source>
        <dbReference type="ARBA" id="ARBA00022729"/>
    </source>
</evidence>
<evidence type="ECO:0000313" key="9">
    <source>
        <dbReference type="Proteomes" id="UP001595793"/>
    </source>
</evidence>
<evidence type="ECO:0000256" key="2">
    <source>
        <dbReference type="ARBA" id="ARBA00022801"/>
    </source>
</evidence>
<gene>
    <name evidence="8" type="ORF">ACFOS1_08385</name>
</gene>
<accession>A0ABV8HAV3</accession>
<dbReference type="RefSeq" id="WP_290234205.1">
    <property type="nucleotide sequence ID" value="NZ_JAUFPZ010000002.1"/>
</dbReference>
<dbReference type="PANTHER" id="PTHR31297:SF17">
    <property type="entry name" value="ENDOGLUCANASE"/>
    <property type="match status" value="1"/>
</dbReference>
<evidence type="ECO:0000256" key="5">
    <source>
        <dbReference type="SAM" id="SignalP"/>
    </source>
</evidence>
<proteinExistence type="inferred from homology"/>
<keyword evidence="9" id="KW-1185">Reference proteome</keyword>
<dbReference type="PROSITE" id="PS51257">
    <property type="entry name" value="PROKAR_LIPOPROTEIN"/>
    <property type="match status" value="1"/>
</dbReference>
<protein>
    <submittedName>
        <fullName evidence="8">Cellulase family glycosylhydrolase</fullName>
    </submittedName>
</protein>
<dbReference type="PANTHER" id="PTHR31297">
    <property type="entry name" value="GLUCAN ENDO-1,6-BETA-GLUCOSIDASE B"/>
    <property type="match status" value="1"/>
</dbReference>
<evidence type="ECO:0000256" key="3">
    <source>
        <dbReference type="ARBA" id="ARBA00023295"/>
    </source>
</evidence>
<keyword evidence="1 5" id="KW-0732">Signal</keyword>
<keyword evidence="3 4" id="KW-0326">Glycosidase</keyword>
<dbReference type="InterPro" id="IPR050386">
    <property type="entry name" value="Glycosyl_hydrolase_5"/>
</dbReference>
<feature type="signal peptide" evidence="5">
    <location>
        <begin position="1"/>
        <end position="22"/>
    </location>
</feature>
<dbReference type="InterPro" id="IPR017853">
    <property type="entry name" value="GH"/>
</dbReference>
<sequence>MKLLKLTFVFLAVIAIPFLVSCSDDDEVVASKSLDFSVYPGEIDFASNGGNNVLNINSSEAWTIEGGGEWLSWSEGSAEGSKKVNLSASQNQDTISRSSMVTITSGDQSFDVNISQQAMVPEPSDEIVFAVEPDSTDMSEMSAVEFASQIDIGWNLGNSLEAIGGETEWGNPMVSKRLIDSVKAAGFEAVRIPVAWSKFSDEANYVIQDSWMDRVEEVVNYVLDNDMYVIMNIHWDGGWMQPTYADQDEVNERLDILWTQIGNHFMDYGPKLLFAGTNEVMVENNYNAPTEEFYTVQNSFNQTFVDAVRSTGGKNAYRYLVVQGFNTNIDHTINFAEIPDDVVEERLMMEVHYYDPYNFALNADSNITQWGSNATDPNKVETWANESHVDQQFQRMKTNFIDQGVAVILGEYGAIARTKISGHQAYREDYFEYITQAAQTNGLVPIYWDNGDMGQNGFAMFNRNTGETLYPDLMDALVETNQ</sequence>
<comment type="similarity">
    <text evidence="4">Belongs to the glycosyl hydrolase 5 (cellulase A) family.</text>
</comment>
<dbReference type="InterPro" id="IPR001547">
    <property type="entry name" value="Glyco_hydro_5"/>
</dbReference>
<feature type="chain" id="PRO_5046163170" evidence="5">
    <location>
        <begin position="23"/>
        <end position="482"/>
    </location>
</feature>
<evidence type="ECO:0000259" key="7">
    <source>
        <dbReference type="Pfam" id="PF13004"/>
    </source>
</evidence>
<dbReference type="EMBL" id="JBHSAS010000006">
    <property type="protein sequence ID" value="MFC4027419.1"/>
    <property type="molecule type" value="Genomic_DNA"/>
</dbReference>
<dbReference type="Pfam" id="PF13004">
    <property type="entry name" value="BACON"/>
    <property type="match status" value="1"/>
</dbReference>
<dbReference type="InterPro" id="IPR024361">
    <property type="entry name" value="BACON"/>
</dbReference>
<evidence type="ECO:0000259" key="6">
    <source>
        <dbReference type="Pfam" id="PF00150"/>
    </source>
</evidence>
<keyword evidence="2 4" id="KW-0378">Hydrolase</keyword>